<evidence type="ECO:0000313" key="7">
    <source>
        <dbReference type="EMBL" id="KAF2112273.1"/>
    </source>
</evidence>
<dbReference type="OrthoDB" id="3687641at2759"/>
<dbReference type="EMBL" id="ML977331">
    <property type="protein sequence ID" value="KAF2112273.1"/>
    <property type="molecule type" value="Genomic_DNA"/>
</dbReference>
<dbReference type="GO" id="GO:0043386">
    <property type="term" value="P:mycotoxin biosynthetic process"/>
    <property type="evidence" value="ECO:0007669"/>
    <property type="project" value="InterPro"/>
</dbReference>
<evidence type="ECO:0000256" key="1">
    <source>
        <dbReference type="ARBA" id="ARBA00004685"/>
    </source>
</evidence>
<dbReference type="PANTHER" id="PTHR33365">
    <property type="entry name" value="YALI0B05434P"/>
    <property type="match status" value="1"/>
</dbReference>
<feature type="compositionally biased region" description="Basic residues" evidence="5">
    <location>
        <begin position="18"/>
        <end position="32"/>
    </location>
</feature>
<keyword evidence="4" id="KW-0175">Coiled coil</keyword>
<keyword evidence="2" id="KW-0560">Oxidoreductase</keyword>
<dbReference type="InterPro" id="IPR021765">
    <property type="entry name" value="UstYa-like"/>
</dbReference>
<evidence type="ECO:0000259" key="6">
    <source>
        <dbReference type="PROSITE" id="PS00036"/>
    </source>
</evidence>
<feature type="coiled-coil region" evidence="4">
    <location>
        <begin position="143"/>
        <end position="170"/>
    </location>
</feature>
<comment type="similarity">
    <text evidence="3">Belongs to the ustYa family.</text>
</comment>
<dbReference type="AlphaFoldDB" id="A0A6A5YZN9"/>
<protein>
    <recommendedName>
        <fullName evidence="6">BZIP domain-containing protein</fullName>
    </recommendedName>
</protein>
<organism evidence="7 8">
    <name type="scientific">Lophiotrema nucula</name>
    <dbReference type="NCBI Taxonomy" id="690887"/>
    <lineage>
        <taxon>Eukaryota</taxon>
        <taxon>Fungi</taxon>
        <taxon>Dikarya</taxon>
        <taxon>Ascomycota</taxon>
        <taxon>Pezizomycotina</taxon>
        <taxon>Dothideomycetes</taxon>
        <taxon>Pleosporomycetidae</taxon>
        <taxon>Pleosporales</taxon>
        <taxon>Lophiotremataceae</taxon>
        <taxon>Lophiotrema</taxon>
    </lineage>
</organism>
<dbReference type="GO" id="GO:0016491">
    <property type="term" value="F:oxidoreductase activity"/>
    <property type="evidence" value="ECO:0007669"/>
    <property type="project" value="UniProtKB-KW"/>
</dbReference>
<sequence>MYTMDAVEWRDISDSKDRKKMQNRLAQRRKRERERTKKSEGSVQSRTISVDRDNATTELIELSPTQERSSDYPAPHELNFDFNVDTNFFGGDSVSTFDRPGNNPTATTDLNQTFELVPPRTPISPDIGWSPLPSLDESGNTSFQDAQQRISRLRRTVPSLETRLKDADNDDIRFSHIFKAMSAVGFSTFDQMAIRYYTAGFAPLSAAYDSQRQSRVRNLRCFLSEVTSATRSWGVRERRGWAEGIVHAAEEIHAAEVQDLLKKLKDGALRNNSTDMDDTAAQKAFFQEQLPDLWALFNRIVTASGLEQSHSSRIVLSALQALHERRHTSIETNDYRLRTRVIACIDLDIFTGKKKRVRPEPALLHTASVTLISNCAVRPIDLIQVPTITKTMEWTGEFATRPSNASEAAWESIYPRGGTFFSHTPEVPLRSTLSVFHQLHCLDAIRQAYFLAYDAAIAGKRLETAGIPEMTSEKHVTHCVELLRQSLMCASDRTVEVKNAVGGVTGFGTEHKCADYGALVSRIEVWKMEIGDDMEHQSGHTHHKHH</sequence>
<dbReference type="Proteomes" id="UP000799770">
    <property type="component" value="Unassembled WGS sequence"/>
</dbReference>
<feature type="domain" description="BZIP" evidence="6">
    <location>
        <begin position="18"/>
        <end position="33"/>
    </location>
</feature>
<dbReference type="PANTHER" id="PTHR33365:SF11">
    <property type="entry name" value="TAT PATHWAY SIGNAL SEQUENCE"/>
    <property type="match status" value="1"/>
</dbReference>
<feature type="region of interest" description="Disordered" evidence="5">
    <location>
        <begin position="12"/>
        <end position="52"/>
    </location>
</feature>
<evidence type="ECO:0000313" key="8">
    <source>
        <dbReference type="Proteomes" id="UP000799770"/>
    </source>
</evidence>
<dbReference type="Pfam" id="PF11807">
    <property type="entry name" value="UstYa"/>
    <property type="match status" value="1"/>
</dbReference>
<dbReference type="GO" id="GO:0003700">
    <property type="term" value="F:DNA-binding transcription factor activity"/>
    <property type="evidence" value="ECO:0007669"/>
    <property type="project" value="InterPro"/>
</dbReference>
<evidence type="ECO:0000256" key="5">
    <source>
        <dbReference type="SAM" id="MobiDB-lite"/>
    </source>
</evidence>
<accession>A0A6A5YZN9</accession>
<evidence type="ECO:0000256" key="3">
    <source>
        <dbReference type="ARBA" id="ARBA00035112"/>
    </source>
</evidence>
<proteinExistence type="inferred from homology"/>
<dbReference type="PROSITE" id="PS00036">
    <property type="entry name" value="BZIP_BASIC"/>
    <property type="match status" value="1"/>
</dbReference>
<name>A0A6A5YZN9_9PLEO</name>
<reference evidence="7" key="1">
    <citation type="journal article" date="2020" name="Stud. Mycol.">
        <title>101 Dothideomycetes genomes: a test case for predicting lifestyles and emergence of pathogens.</title>
        <authorList>
            <person name="Haridas S."/>
            <person name="Albert R."/>
            <person name="Binder M."/>
            <person name="Bloem J."/>
            <person name="Labutti K."/>
            <person name="Salamov A."/>
            <person name="Andreopoulos B."/>
            <person name="Baker S."/>
            <person name="Barry K."/>
            <person name="Bills G."/>
            <person name="Bluhm B."/>
            <person name="Cannon C."/>
            <person name="Castanera R."/>
            <person name="Culley D."/>
            <person name="Daum C."/>
            <person name="Ezra D."/>
            <person name="Gonzalez J."/>
            <person name="Henrissat B."/>
            <person name="Kuo A."/>
            <person name="Liang C."/>
            <person name="Lipzen A."/>
            <person name="Lutzoni F."/>
            <person name="Magnuson J."/>
            <person name="Mondo S."/>
            <person name="Nolan M."/>
            <person name="Ohm R."/>
            <person name="Pangilinan J."/>
            <person name="Park H.-J."/>
            <person name="Ramirez L."/>
            <person name="Alfaro M."/>
            <person name="Sun H."/>
            <person name="Tritt A."/>
            <person name="Yoshinaga Y."/>
            <person name="Zwiers L.-H."/>
            <person name="Turgeon B."/>
            <person name="Goodwin S."/>
            <person name="Spatafora J."/>
            <person name="Crous P."/>
            <person name="Grigoriev I."/>
        </authorList>
    </citation>
    <scope>NUCLEOTIDE SEQUENCE</scope>
    <source>
        <strain evidence="7">CBS 627.86</strain>
    </source>
</reference>
<evidence type="ECO:0000256" key="2">
    <source>
        <dbReference type="ARBA" id="ARBA00023002"/>
    </source>
</evidence>
<keyword evidence="8" id="KW-1185">Reference proteome</keyword>
<dbReference type="InterPro" id="IPR004827">
    <property type="entry name" value="bZIP"/>
</dbReference>
<evidence type="ECO:0000256" key="4">
    <source>
        <dbReference type="SAM" id="Coils"/>
    </source>
</evidence>
<gene>
    <name evidence="7" type="ORF">BDV96DRAFT_634036</name>
</gene>
<comment type="pathway">
    <text evidence="1">Mycotoxin biosynthesis.</text>
</comment>